<comment type="subcellular location">
    <subcellularLocation>
        <location evidence="4 14">Cytoplasm</location>
    </subcellularLocation>
</comment>
<feature type="binding site" evidence="17">
    <location>
        <position position="9"/>
    </location>
    <ligand>
        <name>Mg(2+)</name>
        <dbReference type="ChEBI" id="CHEBI:18420"/>
    </ligand>
</feature>
<keyword evidence="19" id="KW-1185">Reference proteome</keyword>
<keyword evidence="9 14" id="KW-0378">Hydrolase</keyword>
<dbReference type="NCBIfam" id="TIGR01656">
    <property type="entry name" value="Histidinol-ppas"/>
    <property type="match status" value="1"/>
</dbReference>
<feature type="binding site" evidence="17">
    <location>
        <position position="89"/>
    </location>
    <ligand>
        <name>Zn(2+)</name>
        <dbReference type="ChEBI" id="CHEBI:29105"/>
    </ligand>
</feature>
<dbReference type="GO" id="GO:0005975">
    <property type="term" value="P:carbohydrate metabolic process"/>
    <property type="evidence" value="ECO:0007669"/>
    <property type="project" value="InterPro"/>
</dbReference>
<evidence type="ECO:0000256" key="4">
    <source>
        <dbReference type="ARBA" id="ARBA00004496"/>
    </source>
</evidence>
<evidence type="ECO:0000256" key="5">
    <source>
        <dbReference type="ARBA" id="ARBA00004708"/>
    </source>
</evidence>
<comment type="pathway">
    <text evidence="5">Nucleotide-sugar biosynthesis; ADP-L-glycero-beta-D-manno-heptose biosynthesis; ADP-L-glycero-beta-D-manno-heptose from D-glycero-beta-D-manno-heptose 7-phosphate: step 2/4.</text>
</comment>
<evidence type="ECO:0000313" key="19">
    <source>
        <dbReference type="Proteomes" id="UP000094849"/>
    </source>
</evidence>
<dbReference type="GO" id="GO:0046872">
    <property type="term" value="F:metal ion binding"/>
    <property type="evidence" value="ECO:0007669"/>
    <property type="project" value="UniProtKB-KW"/>
</dbReference>
<dbReference type="SUPFAM" id="SSF56784">
    <property type="entry name" value="HAD-like"/>
    <property type="match status" value="1"/>
</dbReference>
<dbReference type="InterPro" id="IPR004446">
    <property type="entry name" value="Heptose_bisP_phosphatase"/>
</dbReference>
<dbReference type="EMBL" id="LVJZ01000003">
    <property type="protein sequence ID" value="ODB96016.1"/>
    <property type="molecule type" value="Genomic_DNA"/>
</dbReference>
<dbReference type="CDD" id="cd07503">
    <property type="entry name" value="HAD_HisB-N"/>
    <property type="match status" value="1"/>
</dbReference>
<feature type="binding site" evidence="17">
    <location>
        <position position="99"/>
    </location>
    <ligand>
        <name>Zn(2+)</name>
        <dbReference type="ChEBI" id="CHEBI:29105"/>
    </ligand>
</feature>
<evidence type="ECO:0000256" key="11">
    <source>
        <dbReference type="ARBA" id="ARBA00022842"/>
    </source>
</evidence>
<dbReference type="NCBIfam" id="TIGR01662">
    <property type="entry name" value="HAD-SF-IIIA"/>
    <property type="match status" value="1"/>
</dbReference>
<keyword evidence="11 17" id="KW-0460">Magnesium</keyword>
<dbReference type="InterPro" id="IPR006549">
    <property type="entry name" value="HAD-SF_hydro_IIIA"/>
</dbReference>
<dbReference type="AlphaFoldDB" id="A0A1E2UMP0"/>
<feature type="site" description="Stabilizes the phosphoryl group" evidence="16">
    <location>
        <position position="50"/>
    </location>
</feature>
<organism evidence="18 19">
    <name type="scientific">Candidatus Thiodiazotropha endoloripes</name>
    <dbReference type="NCBI Taxonomy" id="1818881"/>
    <lineage>
        <taxon>Bacteria</taxon>
        <taxon>Pseudomonadati</taxon>
        <taxon>Pseudomonadota</taxon>
        <taxon>Gammaproteobacteria</taxon>
        <taxon>Chromatiales</taxon>
        <taxon>Sedimenticolaceae</taxon>
        <taxon>Candidatus Thiodiazotropha</taxon>
    </lineage>
</organism>
<evidence type="ECO:0000256" key="9">
    <source>
        <dbReference type="ARBA" id="ARBA00022801"/>
    </source>
</evidence>
<dbReference type="PANTHER" id="PTHR42891">
    <property type="entry name" value="D-GLYCERO-BETA-D-MANNO-HEPTOSE-1,7-BISPHOSPHATE 7-PHOSPHATASE"/>
    <property type="match status" value="1"/>
</dbReference>
<evidence type="ECO:0000256" key="1">
    <source>
        <dbReference type="ARBA" id="ARBA00001226"/>
    </source>
</evidence>
<dbReference type="PIRSF" id="PIRSF004682">
    <property type="entry name" value="GmhB"/>
    <property type="match status" value="1"/>
</dbReference>
<evidence type="ECO:0000256" key="17">
    <source>
        <dbReference type="PIRSR" id="PIRSR004682-4"/>
    </source>
</evidence>
<proteinExistence type="inferred from homology"/>
<name>A0A1E2UMP0_9GAMM</name>
<evidence type="ECO:0000256" key="16">
    <source>
        <dbReference type="PIRSR" id="PIRSR004682-3"/>
    </source>
</evidence>
<dbReference type="Proteomes" id="UP000094849">
    <property type="component" value="Unassembled WGS sequence"/>
</dbReference>
<evidence type="ECO:0000256" key="15">
    <source>
        <dbReference type="PIRSR" id="PIRSR004682-1"/>
    </source>
</evidence>
<comment type="similarity">
    <text evidence="13 14">Belongs to the gmhB family.</text>
</comment>
<evidence type="ECO:0000256" key="6">
    <source>
        <dbReference type="ARBA" id="ARBA00011245"/>
    </source>
</evidence>
<dbReference type="NCBIfam" id="NF006506">
    <property type="entry name" value="PRK08942.1"/>
    <property type="match status" value="1"/>
</dbReference>
<evidence type="ECO:0000313" key="18">
    <source>
        <dbReference type="EMBL" id="ODB96016.1"/>
    </source>
</evidence>
<dbReference type="GO" id="GO:0005737">
    <property type="term" value="C:cytoplasm"/>
    <property type="evidence" value="ECO:0007669"/>
    <property type="project" value="UniProtKB-SubCell"/>
</dbReference>
<comment type="cofactor">
    <cofactor evidence="2 17">
        <name>Mg(2+)</name>
        <dbReference type="ChEBI" id="CHEBI:18420"/>
    </cofactor>
</comment>
<sequence length="183" mass="19965">MKLIILDRDGVINQDSDAYIKHPDEWQPIDGSLDAIARLSRAGYRVFVATNQSGLARGLFDIETLNRIHQKMVDAVQQVGGHIEAIVFCPHGPDEGCDCRKPGSGLYEAIAERSQTGLRDVPIVGDSLRDLEAAAKVGAQPILVRSGNGEKTVKQLSGKLAQTPVYENLNSYALQLINEMDPQ</sequence>
<dbReference type="GO" id="GO:0034200">
    <property type="term" value="F:D-glycero-beta-D-manno-heptose 1,7-bisphosphate 7-phosphatase activity"/>
    <property type="evidence" value="ECO:0007669"/>
    <property type="project" value="UniProtKB-EC"/>
</dbReference>
<evidence type="ECO:0000256" key="10">
    <source>
        <dbReference type="ARBA" id="ARBA00022833"/>
    </source>
</evidence>
<accession>A0A1E2UMP0</accession>
<evidence type="ECO:0000256" key="8">
    <source>
        <dbReference type="ARBA" id="ARBA00022723"/>
    </source>
</evidence>
<evidence type="ECO:0000256" key="3">
    <source>
        <dbReference type="ARBA" id="ARBA00001947"/>
    </source>
</evidence>
<evidence type="ECO:0000256" key="12">
    <source>
        <dbReference type="ARBA" id="ARBA00023277"/>
    </source>
</evidence>
<dbReference type="Gene3D" id="3.40.50.1000">
    <property type="entry name" value="HAD superfamily/HAD-like"/>
    <property type="match status" value="1"/>
</dbReference>
<comment type="cofactor">
    <cofactor evidence="3 17">
        <name>Zn(2+)</name>
        <dbReference type="ChEBI" id="CHEBI:29105"/>
    </cofactor>
</comment>
<dbReference type="EC" id="3.1.3.-" evidence="14"/>
<evidence type="ECO:0000256" key="14">
    <source>
        <dbReference type="PIRNR" id="PIRNR004682"/>
    </source>
</evidence>
<comment type="catalytic activity">
    <reaction evidence="1">
        <text>D-glycero-beta-D-manno-heptose 1,7-bisphosphate + H2O = D-glycero-beta-D-manno-heptose 1-phosphate + phosphate</text>
        <dbReference type="Rhea" id="RHEA:28518"/>
        <dbReference type="ChEBI" id="CHEBI:15377"/>
        <dbReference type="ChEBI" id="CHEBI:43474"/>
        <dbReference type="ChEBI" id="CHEBI:60208"/>
        <dbReference type="ChEBI" id="CHEBI:61593"/>
        <dbReference type="EC" id="3.1.3.82"/>
    </reaction>
</comment>
<feature type="binding site" evidence="17">
    <location>
        <position position="97"/>
    </location>
    <ligand>
        <name>Zn(2+)</name>
        <dbReference type="ChEBI" id="CHEBI:29105"/>
    </ligand>
</feature>
<comment type="subunit">
    <text evidence="6">Monomer.</text>
</comment>
<dbReference type="PANTHER" id="PTHR42891:SF1">
    <property type="entry name" value="D-GLYCERO-BETA-D-MANNO-HEPTOSE-1,7-BISPHOSPHATE 7-PHOSPHATASE"/>
    <property type="match status" value="1"/>
</dbReference>
<evidence type="ECO:0000256" key="7">
    <source>
        <dbReference type="ARBA" id="ARBA00022490"/>
    </source>
</evidence>
<dbReference type="Pfam" id="PF13242">
    <property type="entry name" value="Hydrolase_like"/>
    <property type="match status" value="1"/>
</dbReference>
<evidence type="ECO:0000256" key="13">
    <source>
        <dbReference type="ARBA" id="ARBA00061616"/>
    </source>
</evidence>
<gene>
    <name evidence="18" type="ORF">A3196_04125</name>
</gene>
<feature type="binding site" evidence="17">
    <location>
        <position position="7"/>
    </location>
    <ligand>
        <name>Mg(2+)</name>
        <dbReference type="ChEBI" id="CHEBI:18420"/>
    </ligand>
</feature>
<dbReference type="OrthoDB" id="9781367at2"/>
<dbReference type="InterPro" id="IPR036412">
    <property type="entry name" value="HAD-like_sf"/>
</dbReference>
<keyword evidence="10 17" id="KW-0862">Zinc</keyword>
<dbReference type="InterPro" id="IPR023214">
    <property type="entry name" value="HAD_sf"/>
</dbReference>
<reference evidence="18 19" key="1">
    <citation type="submission" date="2016-03" db="EMBL/GenBank/DDBJ databases">
        <title>Chemosynthetic sulphur-oxidizing symbionts of marine invertebrate animals are capable of nitrogen fixation.</title>
        <authorList>
            <person name="Petersen J.M."/>
            <person name="Kemper A."/>
            <person name="Gruber-Vodicka H."/>
            <person name="Cardini U."/>
            <person name="Geest Mvander."/>
            <person name="Kleiner M."/>
            <person name="Bulgheresi S."/>
            <person name="Fussmann M."/>
            <person name="Herbold C."/>
            <person name="Seah B.K.B."/>
            <person name="Antony C.Paul."/>
            <person name="Liu D."/>
            <person name="Belitz A."/>
            <person name="Weber M."/>
        </authorList>
    </citation>
    <scope>NUCLEOTIDE SEQUENCE [LARGE SCALE GENOMIC DNA]</scope>
    <source>
        <strain evidence="18">G_D</strain>
    </source>
</reference>
<feature type="active site" description="Proton donor" evidence="15">
    <location>
        <position position="9"/>
    </location>
</feature>
<feature type="site" description="Stabilizes the phosphoryl group" evidence="16">
    <location>
        <position position="101"/>
    </location>
</feature>
<keyword evidence="7 14" id="KW-0963">Cytoplasm</keyword>
<feature type="binding site" evidence="17">
    <location>
        <position position="126"/>
    </location>
    <ligand>
        <name>Mg(2+)</name>
        <dbReference type="ChEBI" id="CHEBI:18420"/>
    </ligand>
</feature>
<dbReference type="FunFam" id="3.40.50.1000:FF:000168">
    <property type="entry name" value="D,D-heptose 1,7-bisphosphate phosphatase"/>
    <property type="match status" value="1"/>
</dbReference>
<dbReference type="RefSeq" id="WP_069015289.1">
    <property type="nucleotide sequence ID" value="NZ_LVJW01000006.1"/>
</dbReference>
<dbReference type="STRING" id="1818881.A3196_04125"/>
<protein>
    <recommendedName>
        <fullName evidence="14">D,D-heptose 1,7-bisphosphate phosphatase</fullName>
        <ecNumber evidence="14">3.1.3.-</ecNumber>
    </recommendedName>
</protein>
<dbReference type="InterPro" id="IPR006543">
    <property type="entry name" value="Histidinol-phos"/>
</dbReference>
<feature type="binding site" evidence="17">
    <location>
        <position position="91"/>
    </location>
    <ligand>
        <name>Zn(2+)</name>
        <dbReference type="ChEBI" id="CHEBI:29105"/>
    </ligand>
</feature>
<comment type="caution">
    <text evidence="18">The sequence shown here is derived from an EMBL/GenBank/DDBJ whole genome shotgun (WGS) entry which is preliminary data.</text>
</comment>
<keyword evidence="8 17" id="KW-0479">Metal-binding</keyword>
<evidence type="ECO:0000256" key="2">
    <source>
        <dbReference type="ARBA" id="ARBA00001946"/>
    </source>
</evidence>
<feature type="active site" description="Nucleophile" evidence="15">
    <location>
        <position position="7"/>
    </location>
</feature>
<feature type="site" description="Contributes to substrate recognition" evidence="16">
    <location>
        <position position="100"/>
    </location>
</feature>
<keyword evidence="12 14" id="KW-0119">Carbohydrate metabolism</keyword>